<dbReference type="InterPro" id="IPR000210">
    <property type="entry name" value="BTB/POZ_dom"/>
</dbReference>
<keyword evidence="4" id="KW-1185">Reference proteome</keyword>
<dbReference type="InterPro" id="IPR011333">
    <property type="entry name" value="SKP1/BTB/POZ_sf"/>
</dbReference>
<dbReference type="Gene3D" id="2.130.10.30">
    <property type="entry name" value="Regulator of chromosome condensation 1/beta-lactamase-inhibitor protein II"/>
    <property type="match status" value="1"/>
</dbReference>
<protein>
    <submittedName>
        <fullName evidence="3">Btk-binding protein-related</fullName>
    </submittedName>
</protein>
<comment type="caution">
    <text evidence="3">The sequence shown here is derived from an EMBL/GenBank/DDBJ whole genome shotgun (WGS) entry which is preliminary data.</text>
</comment>
<dbReference type="InterPro" id="IPR051553">
    <property type="entry name" value="Ran_GTPase-activating"/>
</dbReference>
<evidence type="ECO:0000259" key="2">
    <source>
        <dbReference type="PROSITE" id="PS50097"/>
    </source>
</evidence>
<dbReference type="SMART" id="SM00225">
    <property type="entry name" value="BTB"/>
    <property type="match status" value="1"/>
</dbReference>
<gene>
    <name evidence="3" type="ORF">M0813_29947</name>
</gene>
<feature type="repeat" description="RCC1" evidence="1">
    <location>
        <begin position="97"/>
        <end position="148"/>
    </location>
</feature>
<dbReference type="Proteomes" id="UP001150062">
    <property type="component" value="Unassembled WGS sequence"/>
</dbReference>
<dbReference type="SUPFAM" id="SSF50985">
    <property type="entry name" value="RCC1/BLIP-II"/>
    <property type="match status" value="1"/>
</dbReference>
<proteinExistence type="predicted"/>
<dbReference type="Pfam" id="PF00651">
    <property type="entry name" value="BTB"/>
    <property type="match status" value="1"/>
</dbReference>
<dbReference type="InterPro" id="IPR009091">
    <property type="entry name" value="RCC1/BLIP-II"/>
</dbReference>
<dbReference type="PROSITE" id="PS50012">
    <property type="entry name" value="RCC1_3"/>
    <property type="match status" value="2"/>
</dbReference>
<dbReference type="CDD" id="cd18186">
    <property type="entry name" value="BTB_POZ_ZBTB_KLHL-like"/>
    <property type="match status" value="1"/>
</dbReference>
<dbReference type="Gene3D" id="3.30.710.10">
    <property type="entry name" value="Potassium Channel Kv1.1, Chain A"/>
    <property type="match status" value="1"/>
</dbReference>
<organism evidence="3 4">
    <name type="scientific">Anaeramoeba flamelloides</name>
    <dbReference type="NCBI Taxonomy" id="1746091"/>
    <lineage>
        <taxon>Eukaryota</taxon>
        <taxon>Metamonada</taxon>
        <taxon>Anaeramoebidae</taxon>
        <taxon>Anaeramoeba</taxon>
    </lineage>
</organism>
<sequence length="573" mass="66013">MTNIFGFGNKAGDWKQQTEMSKQLETITIFPEEDTEIVEVVTAEQHTLVFLSSRGKLYQTNSGSFQRKLKAFEKIPPMKSLHSGYFHFLAVSDEDQPKAYGWGQNTKHQLGQKTKEKITKPTLLEGFEKITFHEIHCVGYGTFFFNSETKILYGCGSNYNHELGVSFQNTKILNTATKLHENVEKVFAGYSDHVFIIKTDGEIYGFGTNVAGQLSTKIEGAIQETPKKIQLDFPVEEISKIVSGYEHTALLTTDQKVYVAGIDRNTGFGSNLLKFQQYTHFKDKKILIKEIASGYDYLAYLTVDNEIWVGGVVFQQQNESQLRKIITVEKNVLVTTLRCCDHVFFTLNLENNYLNGDLERLFKKGTLADSKIKNIPVHKILIETRIGKPFDDVNQYLEENCKLNEIEDLLKWVYCEKMGNVKRTKEILSYFGIENPRKTKLLKNDLKKLLFDEETSDFTLLVKNDVDDDDNDDDEEEEDEELPVHKFILAARSGLFRDLFQNLETNLPKVKDYSGKSLETIELLITFLYTDEIPITADTDQEFIKEEFEDIVDYYQLYPKIPLMDIFEKCSKK</sequence>
<dbReference type="Pfam" id="PF00415">
    <property type="entry name" value="RCC1"/>
    <property type="match status" value="2"/>
</dbReference>
<feature type="domain" description="BTB" evidence="2">
    <location>
        <begin position="456"/>
        <end position="537"/>
    </location>
</feature>
<dbReference type="EMBL" id="JAOAOG010000276">
    <property type="protein sequence ID" value="KAJ6233639.1"/>
    <property type="molecule type" value="Genomic_DNA"/>
</dbReference>
<name>A0ABQ8XQI8_9EUKA</name>
<evidence type="ECO:0000313" key="3">
    <source>
        <dbReference type="EMBL" id="KAJ6233639.1"/>
    </source>
</evidence>
<dbReference type="SUPFAM" id="SSF54695">
    <property type="entry name" value="POZ domain"/>
    <property type="match status" value="1"/>
</dbReference>
<evidence type="ECO:0000313" key="4">
    <source>
        <dbReference type="Proteomes" id="UP001150062"/>
    </source>
</evidence>
<dbReference type="PROSITE" id="PS50097">
    <property type="entry name" value="BTB"/>
    <property type="match status" value="1"/>
</dbReference>
<feature type="repeat" description="RCC1" evidence="1">
    <location>
        <begin position="201"/>
        <end position="254"/>
    </location>
</feature>
<accession>A0ABQ8XQI8</accession>
<dbReference type="InterPro" id="IPR000408">
    <property type="entry name" value="Reg_chr_condens"/>
</dbReference>
<evidence type="ECO:0000256" key="1">
    <source>
        <dbReference type="PROSITE-ProRule" id="PRU00235"/>
    </source>
</evidence>
<reference evidence="3" key="1">
    <citation type="submission" date="2022-08" db="EMBL/GenBank/DDBJ databases">
        <title>Novel sulfate-reducing endosymbionts in the free-living metamonad Anaeramoeba.</title>
        <authorList>
            <person name="Jerlstrom-Hultqvist J."/>
            <person name="Cepicka I."/>
            <person name="Gallot-Lavallee L."/>
            <person name="Salas-Leiva D."/>
            <person name="Curtis B.A."/>
            <person name="Zahonova K."/>
            <person name="Pipaliya S."/>
            <person name="Dacks J."/>
            <person name="Roger A.J."/>
        </authorList>
    </citation>
    <scope>NUCLEOTIDE SEQUENCE</scope>
    <source>
        <strain evidence="3">Schooner1</strain>
    </source>
</reference>
<dbReference type="PANTHER" id="PTHR45982">
    <property type="entry name" value="REGULATOR OF CHROMOSOME CONDENSATION"/>
    <property type="match status" value="1"/>
</dbReference>
<dbReference type="PANTHER" id="PTHR45982:SF1">
    <property type="entry name" value="REGULATOR OF CHROMOSOME CONDENSATION"/>
    <property type="match status" value="1"/>
</dbReference>